<protein>
    <recommendedName>
        <fullName evidence="4">Outer membrane protein assembly factor BamD</fullName>
    </recommendedName>
</protein>
<accession>A0A6C2U6G8</accession>
<dbReference type="AlphaFoldDB" id="A0A6C2U6G8"/>
<proteinExistence type="predicted"/>
<evidence type="ECO:0000313" key="2">
    <source>
        <dbReference type="EMBL" id="VGO15493.1"/>
    </source>
</evidence>
<evidence type="ECO:0008006" key="4">
    <source>
        <dbReference type="Google" id="ProtNLM"/>
    </source>
</evidence>
<feature type="signal peptide" evidence="1">
    <location>
        <begin position="1"/>
        <end position="19"/>
    </location>
</feature>
<dbReference type="Pfam" id="PF14559">
    <property type="entry name" value="TPR_19"/>
    <property type="match status" value="1"/>
</dbReference>
<organism evidence="2 3">
    <name type="scientific">Pontiella desulfatans</name>
    <dbReference type="NCBI Taxonomy" id="2750659"/>
    <lineage>
        <taxon>Bacteria</taxon>
        <taxon>Pseudomonadati</taxon>
        <taxon>Kiritimatiellota</taxon>
        <taxon>Kiritimatiellia</taxon>
        <taxon>Kiritimatiellales</taxon>
        <taxon>Pontiellaceae</taxon>
        <taxon>Pontiella</taxon>
    </lineage>
</organism>
<gene>
    <name evidence="2" type="ORF">PDESU_04076</name>
</gene>
<evidence type="ECO:0000256" key="1">
    <source>
        <dbReference type="SAM" id="SignalP"/>
    </source>
</evidence>
<dbReference type="EMBL" id="CAAHFG010000002">
    <property type="protein sequence ID" value="VGO15493.1"/>
    <property type="molecule type" value="Genomic_DNA"/>
</dbReference>
<keyword evidence="3" id="KW-1185">Reference proteome</keyword>
<dbReference type="Proteomes" id="UP000366872">
    <property type="component" value="Unassembled WGS sequence"/>
</dbReference>
<evidence type="ECO:0000313" key="3">
    <source>
        <dbReference type="Proteomes" id="UP000366872"/>
    </source>
</evidence>
<name>A0A6C2U6G8_PONDE</name>
<dbReference type="SUPFAM" id="SSF48452">
    <property type="entry name" value="TPR-like"/>
    <property type="match status" value="1"/>
</dbReference>
<keyword evidence="1" id="KW-0732">Signal</keyword>
<reference evidence="2 3" key="1">
    <citation type="submission" date="2019-04" db="EMBL/GenBank/DDBJ databases">
        <authorList>
            <person name="Van Vliet M D."/>
        </authorList>
    </citation>
    <scope>NUCLEOTIDE SEQUENCE [LARGE SCALE GENOMIC DNA]</scope>
    <source>
        <strain evidence="2 3">F1</strain>
    </source>
</reference>
<dbReference type="RefSeq" id="WP_136081050.1">
    <property type="nucleotide sequence ID" value="NZ_CAAHFG010000002.1"/>
</dbReference>
<dbReference type="Gene3D" id="1.25.40.10">
    <property type="entry name" value="Tetratricopeptide repeat domain"/>
    <property type="match status" value="1"/>
</dbReference>
<feature type="chain" id="PRO_5025334818" description="Outer membrane protein assembly factor BamD" evidence="1">
    <location>
        <begin position="20"/>
        <end position="271"/>
    </location>
</feature>
<sequence>MKLTASILLVFGLASAALAQSQYAAKVTVNSGNSFVVKKLIIKGDRLFQETGNSSSSLSMVSAIEFRFSGISLSLCEKMFNTGDRKSLEGLLEQSIGPVAEYSYLPTNLGEYLLWMLKAQYWNKNTAGAGKTIGQIRAAKNQADIDVASLYFAMMLIDQGKIPDAKRVFESVAAPEDVSVPMAEYIRGKIALEKGDPRQAMQHVARILAFHSRDPEWMAPATVLEARIYQQLGQPEKADAVANELMIAYPGTQWSKLGAQIKKESMGNAGG</sequence>
<dbReference type="InterPro" id="IPR011990">
    <property type="entry name" value="TPR-like_helical_dom_sf"/>
</dbReference>